<name>A0ABN7T9B8_OIKDI</name>
<dbReference type="Proteomes" id="UP001158576">
    <property type="component" value="Chromosome 2"/>
</dbReference>
<feature type="domain" description="CFAP61 dimerisation" evidence="1">
    <location>
        <begin position="598"/>
        <end position="709"/>
    </location>
</feature>
<organism evidence="2 3">
    <name type="scientific">Oikopleura dioica</name>
    <name type="common">Tunicate</name>
    <dbReference type="NCBI Taxonomy" id="34765"/>
    <lineage>
        <taxon>Eukaryota</taxon>
        <taxon>Metazoa</taxon>
        <taxon>Chordata</taxon>
        <taxon>Tunicata</taxon>
        <taxon>Appendicularia</taxon>
        <taxon>Copelata</taxon>
        <taxon>Oikopleuridae</taxon>
        <taxon>Oikopleura</taxon>
    </lineage>
</organism>
<evidence type="ECO:0000313" key="3">
    <source>
        <dbReference type="Proteomes" id="UP001158576"/>
    </source>
</evidence>
<dbReference type="EMBL" id="OU015567">
    <property type="protein sequence ID" value="CAG5112735.1"/>
    <property type="molecule type" value="Genomic_DNA"/>
</dbReference>
<dbReference type="InterPro" id="IPR056299">
    <property type="entry name" value="CFAP61_dimer"/>
</dbReference>
<keyword evidence="3" id="KW-1185">Reference proteome</keyword>
<protein>
    <submittedName>
        <fullName evidence="2">Oidioi.mRNA.OKI2018_I69.chr2.g6916.t1.cds</fullName>
    </submittedName>
</protein>
<proteinExistence type="predicted"/>
<gene>
    <name evidence="2" type="ORF">OKIOD_LOCUS15681</name>
</gene>
<dbReference type="InterPro" id="IPR038884">
    <property type="entry name" value="CFAP61"/>
</dbReference>
<dbReference type="Pfam" id="PF23150">
    <property type="entry name" value="CFAP61_dimer"/>
    <property type="match status" value="1"/>
</dbReference>
<reference evidence="2 3" key="1">
    <citation type="submission" date="2021-04" db="EMBL/GenBank/DDBJ databases">
        <authorList>
            <person name="Bliznina A."/>
        </authorList>
    </citation>
    <scope>NUCLEOTIDE SEQUENCE [LARGE SCALE GENOMIC DNA]</scope>
</reference>
<evidence type="ECO:0000259" key="1">
    <source>
        <dbReference type="Pfam" id="PF23150"/>
    </source>
</evidence>
<dbReference type="InterPro" id="IPR036188">
    <property type="entry name" value="FAD/NAD-bd_sf"/>
</dbReference>
<dbReference type="PANTHER" id="PTHR21178:SF8">
    <property type="entry name" value="CILIA- AND FLAGELLA-ASSOCIATED PROTEIN 61"/>
    <property type="match status" value="1"/>
</dbReference>
<dbReference type="SUPFAM" id="SSF51905">
    <property type="entry name" value="FAD/NAD(P)-binding domain"/>
    <property type="match status" value="1"/>
</dbReference>
<evidence type="ECO:0000313" key="2">
    <source>
        <dbReference type="EMBL" id="CAG5112735.1"/>
    </source>
</evidence>
<sequence>MNPGLTNYNAIAVQLFAIADKYEDRSVDLLKGAFEAFPGANWAILTVPRQVQHFRLLDYFQRATPRSSFTTTEVYIVHRAVIHEIASVRQAAETDFEAIESLAPEFYKNMKMSLINGQGLNPTPSIGTPELLSTSYLMFAGEHAVGGVIIAAEDKIDALRANFEIEDFVNLDLIERRENHKVLYCFVAPGFHSLGKFMLSEAMRLSGAISTRQMRTVPKREKIHFNVERLEENAPCPDALLDCDFGLLILPKKLIQTDVRICSHSIVIVGASDTGIAAIEELAMNKGLIFNNLTLVSSVFEDDHEVTLGHKNVKVEERQINNFGRKKYGLNICLNRVRATLAGINTNDRKIILRDGSELPYDLLVLATGKQYSGLVDNPIRGVEGLAFSEIVNDISEGDGIFVRSNNINALGFIQQLLERKIQPNQITLACETDLEEIFDLGDINKERKLTNGPELDKVAARVRNEMEELGVNLIENVKEYEILKNDGKNISSVCVGDTEYECKHLVDMLEKSVSKTVFSALNDACLVYDGALVIDSTFCTSNENIMAAGPMTKYQRRLYADDWVHEKFNSAEVGKAAAALILDRVLGRIPKPDVSVPVFKAPVVTSCKLVGGRHYLSCKATYFDRLADGMKQGQARWMVTSNDECDSRIHLNPFGVVDGMIFVSREPLNVENVIRIFGLHEKYLKDLVSRFDEELIPCLYEHITSPFFDVISHDRFKDLVQQLEDLIPLDNADIKPGTSKELTEKYSGDIDRTILKFIKDNQQLLPMYHLP</sequence>
<dbReference type="Gene3D" id="3.50.50.60">
    <property type="entry name" value="FAD/NAD(P)-binding domain"/>
    <property type="match status" value="3"/>
</dbReference>
<accession>A0ABN7T9B8</accession>
<dbReference type="PANTHER" id="PTHR21178">
    <property type="entry name" value="CILIA- AND FLAGELLA-ASSOCIATED PROTEIN 61"/>
    <property type="match status" value="1"/>
</dbReference>